<evidence type="ECO:0000256" key="2">
    <source>
        <dbReference type="SAM" id="Phobius"/>
    </source>
</evidence>
<keyword evidence="2" id="KW-0472">Membrane</keyword>
<sequence length="194" mass="20010">MVVGVSPVARPRGRRTAFSTRPGSLPIVPVPPVSGPRPSEAQYVGSPVVVVRPAEVPAAGRRALAALRRVRLGHVLAMAGLALLPWMAFLALRMPSGAAVTNWSAAWIGLDAMLALGLIGTGLLAVRRDPRMTLPAAGTAALLFMDAWFDVLTSAPGADRAVAAVLAAGAELPLAVVCAVVAYRAFPKPAADRV</sequence>
<comment type="caution">
    <text evidence="3">The sequence shown here is derived from an EMBL/GenBank/DDBJ whole genome shotgun (WGS) entry which is preliminary data.</text>
</comment>
<feature type="transmembrane region" description="Helical" evidence="2">
    <location>
        <begin position="72"/>
        <end position="92"/>
    </location>
</feature>
<keyword evidence="2" id="KW-1133">Transmembrane helix</keyword>
<organism evidence="3 4">
    <name type="scientific">Actinomadura harenae</name>
    <dbReference type="NCBI Taxonomy" id="2483351"/>
    <lineage>
        <taxon>Bacteria</taxon>
        <taxon>Bacillati</taxon>
        <taxon>Actinomycetota</taxon>
        <taxon>Actinomycetes</taxon>
        <taxon>Streptosporangiales</taxon>
        <taxon>Thermomonosporaceae</taxon>
        <taxon>Actinomadura</taxon>
    </lineage>
</organism>
<accession>A0A3M2MA41</accession>
<evidence type="ECO:0000313" key="4">
    <source>
        <dbReference type="Proteomes" id="UP000282674"/>
    </source>
</evidence>
<feature type="transmembrane region" description="Helical" evidence="2">
    <location>
        <begin position="132"/>
        <end position="149"/>
    </location>
</feature>
<dbReference type="AlphaFoldDB" id="A0A3M2MA41"/>
<feature type="region of interest" description="Disordered" evidence="1">
    <location>
        <begin position="1"/>
        <end position="21"/>
    </location>
</feature>
<evidence type="ECO:0000313" key="3">
    <source>
        <dbReference type="EMBL" id="RMI46349.1"/>
    </source>
</evidence>
<proteinExistence type="predicted"/>
<feature type="transmembrane region" description="Helical" evidence="2">
    <location>
        <begin position="104"/>
        <end position="125"/>
    </location>
</feature>
<feature type="transmembrane region" description="Helical" evidence="2">
    <location>
        <begin position="161"/>
        <end position="183"/>
    </location>
</feature>
<keyword evidence="2" id="KW-0812">Transmembrane</keyword>
<gene>
    <name evidence="3" type="ORF">EBO15_07225</name>
</gene>
<evidence type="ECO:0000256" key="1">
    <source>
        <dbReference type="SAM" id="MobiDB-lite"/>
    </source>
</evidence>
<name>A0A3M2MA41_9ACTN</name>
<dbReference type="Proteomes" id="UP000282674">
    <property type="component" value="Unassembled WGS sequence"/>
</dbReference>
<reference evidence="3 4" key="1">
    <citation type="submission" date="2018-10" db="EMBL/GenBank/DDBJ databases">
        <title>Isolation from soil.</title>
        <authorList>
            <person name="Hu J."/>
        </authorList>
    </citation>
    <scope>NUCLEOTIDE SEQUENCE [LARGE SCALE GENOMIC DNA]</scope>
    <source>
        <strain evidence="3 4">NEAU-Ht49</strain>
    </source>
</reference>
<keyword evidence="4" id="KW-1185">Reference proteome</keyword>
<protein>
    <submittedName>
        <fullName evidence="3">Uncharacterized protein</fullName>
    </submittedName>
</protein>
<dbReference type="EMBL" id="RFFG01000009">
    <property type="protein sequence ID" value="RMI46349.1"/>
    <property type="molecule type" value="Genomic_DNA"/>
</dbReference>